<dbReference type="Proteomes" id="UP001215598">
    <property type="component" value="Unassembled WGS sequence"/>
</dbReference>
<evidence type="ECO:0000313" key="2">
    <source>
        <dbReference type="Proteomes" id="UP001215598"/>
    </source>
</evidence>
<accession>A0AAD7IP40</accession>
<reference evidence="1" key="1">
    <citation type="submission" date="2023-03" db="EMBL/GenBank/DDBJ databases">
        <title>Massive genome expansion in bonnet fungi (Mycena s.s.) driven by repeated elements and novel gene families across ecological guilds.</title>
        <authorList>
            <consortium name="Lawrence Berkeley National Laboratory"/>
            <person name="Harder C.B."/>
            <person name="Miyauchi S."/>
            <person name="Viragh M."/>
            <person name="Kuo A."/>
            <person name="Thoen E."/>
            <person name="Andreopoulos B."/>
            <person name="Lu D."/>
            <person name="Skrede I."/>
            <person name="Drula E."/>
            <person name="Henrissat B."/>
            <person name="Morin E."/>
            <person name="Kohler A."/>
            <person name="Barry K."/>
            <person name="LaButti K."/>
            <person name="Morin E."/>
            <person name="Salamov A."/>
            <person name="Lipzen A."/>
            <person name="Mereny Z."/>
            <person name="Hegedus B."/>
            <person name="Baldrian P."/>
            <person name="Stursova M."/>
            <person name="Weitz H."/>
            <person name="Taylor A."/>
            <person name="Grigoriev I.V."/>
            <person name="Nagy L.G."/>
            <person name="Martin F."/>
            <person name="Kauserud H."/>
        </authorList>
    </citation>
    <scope>NUCLEOTIDE SEQUENCE</scope>
    <source>
        <strain evidence="1">CBHHK182m</strain>
    </source>
</reference>
<dbReference type="InterPro" id="IPR011008">
    <property type="entry name" value="Dimeric_a/b-barrel"/>
</dbReference>
<gene>
    <name evidence="1" type="ORF">B0H16DRAFT_1558281</name>
</gene>
<dbReference type="SUPFAM" id="SSF54909">
    <property type="entry name" value="Dimeric alpha+beta barrel"/>
    <property type="match status" value="2"/>
</dbReference>
<proteinExistence type="predicted"/>
<dbReference type="EMBL" id="JARKIB010000082">
    <property type="protein sequence ID" value="KAJ7745775.1"/>
    <property type="molecule type" value="Genomic_DNA"/>
</dbReference>
<comment type="caution">
    <text evidence="1">The sequence shown here is derived from an EMBL/GenBank/DDBJ whole genome shotgun (WGS) entry which is preliminary data.</text>
</comment>
<dbReference type="Gene3D" id="3.30.70.100">
    <property type="match status" value="2"/>
</dbReference>
<dbReference type="AlphaFoldDB" id="A0AAD7IP40"/>
<sequence>MPSSEVTLALYVPLIAKDDKISDLTAFLGAGYDLVQEEPETIQWYGIRYDDHSPPTFAILDTFRGESGRKAHLTGKVAEALGAHAPTLLAEGPDIHQPVVVVNKVTQGKKSKTAGLGVGIRVLLTAKPDKVETVKSFLAGALPLFEAETETLNAYILQFPGTDRFAIVDFFENDAGRNAHLGGEIAKQLFANADAWLAVPPDVVKFTVIAASVNV</sequence>
<protein>
    <recommendedName>
        <fullName evidence="3">ABM domain-containing protein</fullName>
    </recommendedName>
</protein>
<evidence type="ECO:0000313" key="1">
    <source>
        <dbReference type="EMBL" id="KAJ7745775.1"/>
    </source>
</evidence>
<name>A0AAD7IP40_9AGAR</name>
<keyword evidence="2" id="KW-1185">Reference proteome</keyword>
<evidence type="ECO:0008006" key="3">
    <source>
        <dbReference type="Google" id="ProtNLM"/>
    </source>
</evidence>
<organism evidence="1 2">
    <name type="scientific">Mycena metata</name>
    <dbReference type="NCBI Taxonomy" id="1033252"/>
    <lineage>
        <taxon>Eukaryota</taxon>
        <taxon>Fungi</taxon>
        <taxon>Dikarya</taxon>
        <taxon>Basidiomycota</taxon>
        <taxon>Agaricomycotina</taxon>
        <taxon>Agaricomycetes</taxon>
        <taxon>Agaricomycetidae</taxon>
        <taxon>Agaricales</taxon>
        <taxon>Marasmiineae</taxon>
        <taxon>Mycenaceae</taxon>
        <taxon>Mycena</taxon>
    </lineage>
</organism>